<evidence type="ECO:0000256" key="5">
    <source>
        <dbReference type="ARBA" id="ARBA00022617"/>
    </source>
</evidence>
<keyword evidence="16" id="KW-1185">Reference proteome</keyword>
<dbReference type="SUPFAM" id="SSF81342">
    <property type="entry name" value="Transmembrane di-heme cytochromes"/>
    <property type="match status" value="1"/>
</dbReference>
<evidence type="ECO:0000256" key="11">
    <source>
        <dbReference type="ARBA" id="ARBA00023136"/>
    </source>
</evidence>
<feature type="transmembrane region" description="Helical" evidence="13">
    <location>
        <begin position="145"/>
        <end position="168"/>
    </location>
</feature>
<evidence type="ECO:0000256" key="10">
    <source>
        <dbReference type="ARBA" id="ARBA00023004"/>
    </source>
</evidence>
<dbReference type="InterPro" id="IPR016174">
    <property type="entry name" value="Di-haem_cyt_TM"/>
</dbReference>
<keyword evidence="11 13" id="KW-0472">Membrane</keyword>
<dbReference type="PANTHER" id="PTHR30529:SF1">
    <property type="entry name" value="CYTOCHROME B561 HOMOLOG 2"/>
    <property type="match status" value="1"/>
</dbReference>
<comment type="similarity">
    <text evidence="12">Belongs to the cytochrome b561 family.</text>
</comment>
<comment type="cofactor">
    <cofactor evidence="1">
        <name>heme b</name>
        <dbReference type="ChEBI" id="CHEBI:60344"/>
    </cofactor>
</comment>
<keyword evidence="4" id="KW-1003">Cell membrane</keyword>
<keyword evidence="3" id="KW-0813">Transport</keyword>
<dbReference type="PANTHER" id="PTHR30529">
    <property type="entry name" value="CYTOCHROME B561"/>
    <property type="match status" value="1"/>
</dbReference>
<dbReference type="Proteomes" id="UP000664399">
    <property type="component" value="Unassembled WGS sequence"/>
</dbReference>
<evidence type="ECO:0000256" key="4">
    <source>
        <dbReference type="ARBA" id="ARBA00022475"/>
    </source>
</evidence>
<keyword evidence="8" id="KW-0249">Electron transport</keyword>
<evidence type="ECO:0000313" key="15">
    <source>
        <dbReference type="EMBL" id="MBO1328200.1"/>
    </source>
</evidence>
<feature type="transmembrane region" description="Helical" evidence="13">
    <location>
        <begin position="45"/>
        <end position="66"/>
    </location>
</feature>
<dbReference type="Pfam" id="PF01292">
    <property type="entry name" value="Ni_hydr_CYTB"/>
    <property type="match status" value="1"/>
</dbReference>
<dbReference type="EMBL" id="JAFVMG010000005">
    <property type="protein sequence ID" value="MBO1328200.1"/>
    <property type="molecule type" value="Genomic_DNA"/>
</dbReference>
<proteinExistence type="inferred from homology"/>
<evidence type="ECO:0000256" key="6">
    <source>
        <dbReference type="ARBA" id="ARBA00022692"/>
    </source>
</evidence>
<evidence type="ECO:0000256" key="9">
    <source>
        <dbReference type="ARBA" id="ARBA00022989"/>
    </source>
</evidence>
<keyword evidence="10" id="KW-0408">Iron</keyword>
<dbReference type="InterPro" id="IPR052168">
    <property type="entry name" value="Cytochrome_b561_oxidase"/>
</dbReference>
<reference evidence="15 16" key="1">
    <citation type="submission" date="2021-03" db="EMBL/GenBank/DDBJ databases">
        <title>The complete genome sequence of Acetobacter suratthaniensis TBRC 1719.</title>
        <authorList>
            <person name="Charoenyingcharoen P."/>
            <person name="Yukphan P."/>
        </authorList>
    </citation>
    <scope>NUCLEOTIDE SEQUENCE [LARGE SCALE GENOMIC DNA]</scope>
    <source>
        <strain evidence="15 16">TBRC 1719</strain>
    </source>
</reference>
<evidence type="ECO:0000259" key="14">
    <source>
        <dbReference type="Pfam" id="PF01292"/>
    </source>
</evidence>
<organism evidence="15 16">
    <name type="scientific">Acetobacter suratthaniensis</name>
    <dbReference type="NCBI Taxonomy" id="1502841"/>
    <lineage>
        <taxon>Bacteria</taxon>
        <taxon>Pseudomonadati</taxon>
        <taxon>Pseudomonadota</taxon>
        <taxon>Alphaproteobacteria</taxon>
        <taxon>Acetobacterales</taxon>
        <taxon>Acetobacteraceae</taxon>
        <taxon>Acetobacter</taxon>
    </lineage>
</organism>
<keyword evidence="9 13" id="KW-1133">Transmembrane helix</keyword>
<evidence type="ECO:0000256" key="12">
    <source>
        <dbReference type="ARBA" id="ARBA00037975"/>
    </source>
</evidence>
<keyword evidence="5" id="KW-0349">Heme</keyword>
<evidence type="ECO:0000256" key="13">
    <source>
        <dbReference type="SAM" id="Phobius"/>
    </source>
</evidence>
<keyword evidence="7" id="KW-0479">Metal-binding</keyword>
<keyword evidence="6 13" id="KW-0812">Transmembrane</keyword>
<evidence type="ECO:0000256" key="3">
    <source>
        <dbReference type="ARBA" id="ARBA00022448"/>
    </source>
</evidence>
<protein>
    <submittedName>
        <fullName evidence="15">Cytochrome b</fullName>
    </submittedName>
</protein>
<evidence type="ECO:0000256" key="7">
    <source>
        <dbReference type="ARBA" id="ARBA00022723"/>
    </source>
</evidence>
<evidence type="ECO:0000256" key="1">
    <source>
        <dbReference type="ARBA" id="ARBA00001970"/>
    </source>
</evidence>
<comment type="subcellular location">
    <subcellularLocation>
        <location evidence="2">Cell membrane</location>
        <topology evidence="2">Multi-pass membrane protein</topology>
    </subcellularLocation>
</comment>
<accession>A0ABS3LLG0</accession>
<evidence type="ECO:0000256" key="8">
    <source>
        <dbReference type="ARBA" id="ARBA00022982"/>
    </source>
</evidence>
<gene>
    <name evidence="15" type="ORF">J2D75_06885</name>
</gene>
<feature type="domain" description="Cytochrome b561 bacterial/Ni-hydrogenase" evidence="14">
    <location>
        <begin position="10"/>
        <end position="178"/>
    </location>
</feature>
<name>A0ABS3LLG0_9PROT</name>
<feature type="transmembrane region" description="Helical" evidence="13">
    <location>
        <begin position="116"/>
        <end position="133"/>
    </location>
</feature>
<comment type="caution">
    <text evidence="15">The sequence shown here is derived from an EMBL/GenBank/DDBJ whole genome shotgun (WGS) entry which is preliminary data.</text>
</comment>
<feature type="transmembrane region" description="Helical" evidence="13">
    <location>
        <begin position="16"/>
        <end position="33"/>
    </location>
</feature>
<sequence>MPNAHPTATRYDSPSIILHWLSAFLIVLQFVLGETWHWPPRPIHHLMVVAHLSIGVILSVLIPLRLWWRITRGRHFAAQLAPVDRFFTLGMESSLYGLLCAEIVLGYAWRWGAGQAISFFGLLIHAPFAPLPHETVVIFKTLHSWTAWLIIGLACGHALAALVHQYLLKDGVLARMLPHRTPTTP</sequence>
<dbReference type="InterPro" id="IPR011577">
    <property type="entry name" value="Cyt_b561_bac/Ni-Hgenase"/>
</dbReference>
<evidence type="ECO:0000313" key="16">
    <source>
        <dbReference type="Proteomes" id="UP000664399"/>
    </source>
</evidence>
<evidence type="ECO:0000256" key="2">
    <source>
        <dbReference type="ARBA" id="ARBA00004651"/>
    </source>
</evidence>